<feature type="transmembrane region" description="Helical" evidence="8">
    <location>
        <begin position="469"/>
        <end position="491"/>
    </location>
</feature>
<dbReference type="AlphaFoldDB" id="A0A7W7DKB1"/>
<dbReference type="InterPro" id="IPR011701">
    <property type="entry name" value="MFS"/>
</dbReference>
<keyword evidence="11" id="KW-1185">Reference proteome</keyword>
<dbReference type="InterPro" id="IPR020846">
    <property type="entry name" value="MFS_dom"/>
</dbReference>
<feature type="transmembrane region" description="Helical" evidence="8">
    <location>
        <begin position="362"/>
        <end position="389"/>
    </location>
</feature>
<feature type="transmembrane region" description="Helical" evidence="8">
    <location>
        <begin position="85"/>
        <end position="104"/>
    </location>
</feature>
<evidence type="ECO:0000256" key="1">
    <source>
        <dbReference type="ARBA" id="ARBA00004651"/>
    </source>
</evidence>
<feature type="transmembrane region" description="Helical" evidence="8">
    <location>
        <begin position="20"/>
        <end position="43"/>
    </location>
</feature>
<reference evidence="10 11" key="1">
    <citation type="submission" date="2020-08" db="EMBL/GenBank/DDBJ databases">
        <title>Sequencing the genomes of 1000 actinobacteria strains.</title>
        <authorList>
            <person name="Klenk H.-P."/>
        </authorList>
    </citation>
    <scope>NUCLEOTIDE SEQUENCE [LARGE SCALE GENOMIC DNA]</scope>
    <source>
        <strain evidence="10 11">DSM 40483</strain>
    </source>
</reference>
<feature type="transmembrane region" description="Helical" evidence="8">
    <location>
        <begin position="55"/>
        <end position="73"/>
    </location>
</feature>
<evidence type="ECO:0000256" key="2">
    <source>
        <dbReference type="ARBA" id="ARBA00022448"/>
    </source>
</evidence>
<accession>A0A7W7DKB1</accession>
<dbReference type="InterPro" id="IPR004638">
    <property type="entry name" value="EmrB-like"/>
</dbReference>
<dbReference type="SUPFAM" id="SSF103473">
    <property type="entry name" value="MFS general substrate transporter"/>
    <property type="match status" value="1"/>
</dbReference>
<sequence length="510" mass="53319">MLQDQKPGAARREGRPGIALTVIAACQLMVVLDATIVNIALPHIQDALAFSTTDLTWVVSSYTLTFGGLLLLGGRAGDILGRRRVFMTGILLFTLASLLGGLAQEPWQLLAARVLQGVGGAIASPTSLALITTTFPEGPERNRAFGVFAAVSAGGGAIGLLAGGMLTEWLDWRWVLFVNVPIGVLIAVLTPLYISESERHSARFDIAGAVTSTVGMASLVYGFIRAADEGWRDSLTIGSFAAAVVLLLAFGIIESRAKEPITPLRMFADRNRSGTYVIMLSLAAAMFGMFFYIVLFVQNVLGYSPIQAGLAFLPVTVVIALGAGLSQRFLPVLGPKPFMLVGSALAMTGLAWQALISSDSSYVGGVLGPMLVFGFGMGLNFVTLTLTAVSGVAPHEAGAASGLLNTTQQVGGSLGLAILTTVFGTATRDEAEKQLPRFMAEATPEQKAEFARTQQLPAPWGHEVLAQGISTAFIPAAAMAVLALATAWLVIRVRKSDLEALSGSAGPGLG</sequence>
<dbReference type="PRINTS" id="PR01036">
    <property type="entry name" value="TCRTETB"/>
</dbReference>
<feature type="transmembrane region" description="Helical" evidence="8">
    <location>
        <begin position="206"/>
        <end position="224"/>
    </location>
</feature>
<keyword evidence="7" id="KW-0046">Antibiotic resistance</keyword>
<feature type="transmembrane region" description="Helical" evidence="8">
    <location>
        <begin position="144"/>
        <end position="166"/>
    </location>
</feature>
<dbReference type="Proteomes" id="UP000565089">
    <property type="component" value="Unassembled WGS sequence"/>
</dbReference>
<evidence type="ECO:0000256" key="3">
    <source>
        <dbReference type="ARBA" id="ARBA00022475"/>
    </source>
</evidence>
<evidence type="ECO:0000313" key="10">
    <source>
        <dbReference type="EMBL" id="MBB4712135.1"/>
    </source>
</evidence>
<dbReference type="PANTHER" id="PTHR42718:SF46">
    <property type="entry name" value="BLR6921 PROTEIN"/>
    <property type="match status" value="1"/>
</dbReference>
<dbReference type="InterPro" id="IPR036259">
    <property type="entry name" value="MFS_trans_sf"/>
</dbReference>
<keyword evidence="2" id="KW-0813">Transport</keyword>
<protein>
    <submittedName>
        <fullName evidence="10">EmrB/QacA subfamily drug resistance transporter</fullName>
    </submittedName>
</protein>
<dbReference type="PROSITE" id="PS50850">
    <property type="entry name" value="MFS"/>
    <property type="match status" value="1"/>
</dbReference>
<dbReference type="Gene3D" id="1.20.1250.20">
    <property type="entry name" value="MFS general substrate transporter like domains"/>
    <property type="match status" value="1"/>
</dbReference>
<organism evidence="10 11">
    <name type="scientific">Streptomyces luteogriseus</name>
    <dbReference type="NCBI Taxonomy" id="68233"/>
    <lineage>
        <taxon>Bacteria</taxon>
        <taxon>Bacillati</taxon>
        <taxon>Actinomycetota</taxon>
        <taxon>Actinomycetes</taxon>
        <taxon>Kitasatosporales</taxon>
        <taxon>Streptomycetaceae</taxon>
        <taxon>Streptomyces</taxon>
    </lineage>
</organism>
<evidence type="ECO:0000256" key="5">
    <source>
        <dbReference type="ARBA" id="ARBA00022989"/>
    </source>
</evidence>
<keyword evidence="5 8" id="KW-1133">Transmembrane helix</keyword>
<evidence type="ECO:0000313" key="11">
    <source>
        <dbReference type="Proteomes" id="UP000565089"/>
    </source>
</evidence>
<feature type="transmembrane region" description="Helical" evidence="8">
    <location>
        <begin position="172"/>
        <end position="194"/>
    </location>
</feature>
<evidence type="ECO:0000256" key="4">
    <source>
        <dbReference type="ARBA" id="ARBA00022692"/>
    </source>
</evidence>
<feature type="domain" description="Major facilitator superfamily (MFS) profile" evidence="9">
    <location>
        <begin position="19"/>
        <end position="495"/>
    </location>
</feature>
<feature type="transmembrane region" description="Helical" evidence="8">
    <location>
        <begin position="274"/>
        <end position="294"/>
    </location>
</feature>
<dbReference type="CDD" id="cd17321">
    <property type="entry name" value="MFS_MMR_MDR_like"/>
    <property type="match status" value="1"/>
</dbReference>
<dbReference type="EMBL" id="JACHMS010000001">
    <property type="protein sequence ID" value="MBB4712135.1"/>
    <property type="molecule type" value="Genomic_DNA"/>
</dbReference>
<feature type="transmembrane region" description="Helical" evidence="8">
    <location>
        <begin position="410"/>
        <end position="427"/>
    </location>
</feature>
<gene>
    <name evidence="10" type="ORF">BJ965_002017</name>
</gene>
<dbReference type="Gene3D" id="1.20.1720.10">
    <property type="entry name" value="Multidrug resistance protein D"/>
    <property type="match status" value="1"/>
</dbReference>
<dbReference type="Pfam" id="PF07690">
    <property type="entry name" value="MFS_1"/>
    <property type="match status" value="1"/>
</dbReference>
<comment type="caution">
    <text evidence="10">The sequence shown here is derived from an EMBL/GenBank/DDBJ whole genome shotgun (WGS) entry which is preliminary data.</text>
</comment>
<comment type="subcellular location">
    <subcellularLocation>
        <location evidence="1">Cell membrane</location>
        <topology evidence="1">Multi-pass membrane protein</topology>
    </subcellularLocation>
</comment>
<feature type="transmembrane region" description="Helical" evidence="8">
    <location>
        <begin position="110"/>
        <end position="132"/>
    </location>
</feature>
<dbReference type="GO" id="GO:0022857">
    <property type="term" value="F:transmembrane transporter activity"/>
    <property type="evidence" value="ECO:0007669"/>
    <property type="project" value="InterPro"/>
</dbReference>
<feature type="transmembrane region" description="Helical" evidence="8">
    <location>
        <begin position="338"/>
        <end position="356"/>
    </location>
</feature>
<evidence type="ECO:0000259" key="9">
    <source>
        <dbReference type="PROSITE" id="PS50850"/>
    </source>
</evidence>
<evidence type="ECO:0000256" key="6">
    <source>
        <dbReference type="ARBA" id="ARBA00023136"/>
    </source>
</evidence>
<feature type="transmembrane region" description="Helical" evidence="8">
    <location>
        <begin position="306"/>
        <end position="326"/>
    </location>
</feature>
<keyword evidence="3" id="KW-1003">Cell membrane</keyword>
<keyword evidence="4 8" id="KW-0812">Transmembrane</keyword>
<proteinExistence type="predicted"/>
<dbReference type="PROSITE" id="PS51257">
    <property type="entry name" value="PROKAR_LIPOPROTEIN"/>
    <property type="match status" value="1"/>
</dbReference>
<evidence type="ECO:0000256" key="7">
    <source>
        <dbReference type="ARBA" id="ARBA00023251"/>
    </source>
</evidence>
<dbReference type="GO" id="GO:0005886">
    <property type="term" value="C:plasma membrane"/>
    <property type="evidence" value="ECO:0007669"/>
    <property type="project" value="UniProtKB-SubCell"/>
</dbReference>
<name>A0A7W7DKB1_9ACTN</name>
<dbReference type="PANTHER" id="PTHR42718">
    <property type="entry name" value="MAJOR FACILITATOR SUPERFAMILY MULTIDRUG TRANSPORTER MFSC"/>
    <property type="match status" value="1"/>
</dbReference>
<feature type="transmembrane region" description="Helical" evidence="8">
    <location>
        <begin position="236"/>
        <end position="253"/>
    </location>
</feature>
<keyword evidence="6 8" id="KW-0472">Membrane</keyword>
<evidence type="ECO:0000256" key="8">
    <source>
        <dbReference type="SAM" id="Phobius"/>
    </source>
</evidence>
<dbReference type="GO" id="GO:0046677">
    <property type="term" value="P:response to antibiotic"/>
    <property type="evidence" value="ECO:0007669"/>
    <property type="project" value="UniProtKB-KW"/>
</dbReference>
<dbReference type="NCBIfam" id="TIGR00711">
    <property type="entry name" value="efflux_EmrB"/>
    <property type="match status" value="1"/>
</dbReference>